<reference evidence="9" key="1">
    <citation type="submission" date="2025-08" db="UniProtKB">
        <authorList>
            <consortium name="RefSeq"/>
        </authorList>
    </citation>
    <scope>IDENTIFICATION</scope>
    <source>
        <strain evidence="9">OHB3-1</strain>
    </source>
</reference>
<dbReference type="Gene3D" id="2.20.25.80">
    <property type="entry name" value="WRKY domain"/>
    <property type="match status" value="1"/>
</dbReference>
<dbReference type="InterPro" id="IPR044810">
    <property type="entry name" value="WRKY_plant"/>
</dbReference>
<feature type="domain" description="WRKY" evidence="7">
    <location>
        <begin position="115"/>
        <end position="179"/>
    </location>
</feature>
<evidence type="ECO:0000256" key="2">
    <source>
        <dbReference type="ARBA" id="ARBA00023015"/>
    </source>
</evidence>
<dbReference type="PANTHER" id="PTHR31282">
    <property type="entry name" value="WRKY TRANSCRIPTION FACTOR 21-RELATED"/>
    <property type="match status" value="1"/>
</dbReference>
<dbReference type="PROSITE" id="PS50811">
    <property type="entry name" value="WRKY"/>
    <property type="match status" value="1"/>
</dbReference>
<name>A0A6J1DSM2_MOMCH</name>
<dbReference type="KEGG" id="mcha:111024015"/>
<evidence type="ECO:0000259" key="7">
    <source>
        <dbReference type="PROSITE" id="PS50811"/>
    </source>
</evidence>
<organism evidence="8 9">
    <name type="scientific">Momordica charantia</name>
    <name type="common">Bitter gourd</name>
    <name type="synonym">Balsam pear</name>
    <dbReference type="NCBI Taxonomy" id="3673"/>
    <lineage>
        <taxon>Eukaryota</taxon>
        <taxon>Viridiplantae</taxon>
        <taxon>Streptophyta</taxon>
        <taxon>Embryophyta</taxon>
        <taxon>Tracheophyta</taxon>
        <taxon>Spermatophyta</taxon>
        <taxon>Magnoliopsida</taxon>
        <taxon>eudicotyledons</taxon>
        <taxon>Gunneridae</taxon>
        <taxon>Pentapetalae</taxon>
        <taxon>rosids</taxon>
        <taxon>fabids</taxon>
        <taxon>Cucurbitales</taxon>
        <taxon>Cucurbitaceae</taxon>
        <taxon>Momordiceae</taxon>
        <taxon>Momordica</taxon>
    </lineage>
</organism>
<dbReference type="Proteomes" id="UP000504603">
    <property type="component" value="Unplaced"/>
</dbReference>
<dbReference type="GO" id="GO:0043565">
    <property type="term" value="F:sequence-specific DNA binding"/>
    <property type="evidence" value="ECO:0007669"/>
    <property type="project" value="InterPro"/>
</dbReference>
<evidence type="ECO:0000256" key="3">
    <source>
        <dbReference type="ARBA" id="ARBA00023125"/>
    </source>
</evidence>
<dbReference type="InterPro" id="IPR036576">
    <property type="entry name" value="WRKY_dom_sf"/>
</dbReference>
<dbReference type="SMART" id="SM00774">
    <property type="entry name" value="WRKY"/>
    <property type="match status" value="1"/>
</dbReference>
<evidence type="ECO:0000256" key="6">
    <source>
        <dbReference type="SAM" id="MobiDB-lite"/>
    </source>
</evidence>
<keyword evidence="8" id="KW-1185">Reference proteome</keyword>
<dbReference type="GO" id="GO:0003700">
    <property type="term" value="F:DNA-binding transcription factor activity"/>
    <property type="evidence" value="ECO:0007669"/>
    <property type="project" value="InterPro"/>
</dbReference>
<keyword evidence="3" id="KW-0238">DNA-binding</keyword>
<dbReference type="SMR" id="A0A6J1DSM2"/>
<dbReference type="SUPFAM" id="SSF118290">
    <property type="entry name" value="WRKY DNA-binding domain"/>
    <property type="match status" value="1"/>
</dbReference>
<evidence type="ECO:0000256" key="1">
    <source>
        <dbReference type="ARBA" id="ARBA00004123"/>
    </source>
</evidence>
<dbReference type="AlphaFoldDB" id="A0A6J1DSM2"/>
<evidence type="ECO:0000256" key="5">
    <source>
        <dbReference type="ARBA" id="ARBA00023242"/>
    </source>
</evidence>
<comment type="subcellular location">
    <subcellularLocation>
        <location evidence="1">Nucleus</location>
    </subcellularLocation>
</comment>
<feature type="region of interest" description="Disordered" evidence="6">
    <location>
        <begin position="74"/>
        <end position="105"/>
    </location>
</feature>
<dbReference type="OrthoDB" id="2021064at2759"/>
<evidence type="ECO:0000313" key="8">
    <source>
        <dbReference type="Proteomes" id="UP000504603"/>
    </source>
</evidence>
<accession>A0A6J1DSM2</accession>
<keyword evidence="4" id="KW-0804">Transcription</keyword>
<dbReference type="RefSeq" id="XP_022157265.1">
    <property type="nucleotide sequence ID" value="XM_022301573.1"/>
</dbReference>
<evidence type="ECO:0000256" key="4">
    <source>
        <dbReference type="ARBA" id="ARBA00023163"/>
    </source>
</evidence>
<dbReference type="InterPro" id="IPR003657">
    <property type="entry name" value="WRKY_dom"/>
</dbReference>
<sequence length="298" mass="33503">MDCWSMAFDRRRAADELLQGRELAHQLRVVLRRISSHGAASASASQDLISGILNSFSKTLSMLNHRCDSDDINGSIVDSPDATKSQEESGETNSKTSDRRGCYKRRKSSHSWTRESCSLVDDGQAWRKYGQKVILNAKFPRNYYRCTHKYDQSCQATKQVQQVEEDPPKFRTTYYGHHSCTNFLRASEIVLGLGQDQGEGSSDFKGLLLRFDSPTTTTTQLPQLQHDRGLFIHPSFPDIDIANATTVIKKEKDHGIIGTDDVCSPSNYIAAELSPDHLSEVMMGSVVDFEDDVLQFHF</sequence>
<dbReference type="GO" id="GO:0005634">
    <property type="term" value="C:nucleus"/>
    <property type="evidence" value="ECO:0007669"/>
    <property type="project" value="UniProtKB-SubCell"/>
</dbReference>
<proteinExistence type="predicted"/>
<gene>
    <name evidence="9" type="primary">LOC111024015</name>
</gene>
<dbReference type="Pfam" id="PF03106">
    <property type="entry name" value="WRKY"/>
    <property type="match status" value="1"/>
</dbReference>
<evidence type="ECO:0000313" key="9">
    <source>
        <dbReference type="RefSeq" id="XP_022157265.1"/>
    </source>
</evidence>
<keyword evidence="5" id="KW-0539">Nucleus</keyword>
<dbReference type="GeneID" id="111024015"/>
<keyword evidence="2" id="KW-0805">Transcription regulation</keyword>
<protein>
    <submittedName>
        <fullName evidence="9">Probable WRKY transcription factor 70</fullName>
    </submittedName>
</protein>